<dbReference type="Gene3D" id="3.10.450.50">
    <property type="match status" value="1"/>
</dbReference>
<organism evidence="2 3">
    <name type="scientific">Rubricoccus marinus</name>
    <dbReference type="NCBI Taxonomy" id="716817"/>
    <lineage>
        <taxon>Bacteria</taxon>
        <taxon>Pseudomonadati</taxon>
        <taxon>Rhodothermota</taxon>
        <taxon>Rhodothermia</taxon>
        <taxon>Rhodothermales</taxon>
        <taxon>Rubricoccaceae</taxon>
        <taxon>Rubricoccus</taxon>
    </lineage>
</organism>
<accession>A0A259TZZ9</accession>
<dbReference type="SUPFAM" id="SSF54427">
    <property type="entry name" value="NTF2-like"/>
    <property type="match status" value="1"/>
</dbReference>
<gene>
    <name evidence="2" type="ORF">BSZ36_10260</name>
</gene>
<comment type="caution">
    <text evidence="2">The sequence shown here is derived from an EMBL/GenBank/DDBJ whole genome shotgun (WGS) entry which is preliminary data.</text>
</comment>
<dbReference type="OrthoDB" id="979496at2"/>
<dbReference type="EMBL" id="MQWB01000001">
    <property type="protein sequence ID" value="OZC03329.1"/>
    <property type="molecule type" value="Genomic_DNA"/>
</dbReference>
<feature type="domain" description="DUF4440" evidence="1">
    <location>
        <begin position="12"/>
        <end position="109"/>
    </location>
</feature>
<dbReference type="InterPro" id="IPR011944">
    <property type="entry name" value="Steroid_delta5-4_isomerase"/>
</dbReference>
<dbReference type="InParanoid" id="A0A259TZZ9"/>
<dbReference type="InterPro" id="IPR032710">
    <property type="entry name" value="NTF2-like_dom_sf"/>
</dbReference>
<reference evidence="2 3" key="1">
    <citation type="submission" date="2016-11" db="EMBL/GenBank/DDBJ databases">
        <title>Study of marine rhodopsin-containing bacteria.</title>
        <authorList>
            <person name="Yoshizawa S."/>
            <person name="Kumagai Y."/>
            <person name="Kogure K."/>
        </authorList>
    </citation>
    <scope>NUCLEOTIDE SEQUENCE [LARGE SCALE GENOMIC DNA]</scope>
    <source>
        <strain evidence="2 3">SG-29</strain>
    </source>
</reference>
<evidence type="ECO:0000313" key="3">
    <source>
        <dbReference type="Proteomes" id="UP000216446"/>
    </source>
</evidence>
<evidence type="ECO:0000259" key="1">
    <source>
        <dbReference type="Pfam" id="PF14534"/>
    </source>
</evidence>
<dbReference type="Pfam" id="PF14534">
    <property type="entry name" value="DUF4440"/>
    <property type="match status" value="1"/>
</dbReference>
<dbReference type="RefSeq" id="WP_094548566.1">
    <property type="nucleotide sequence ID" value="NZ_MQWB01000001.1"/>
</dbReference>
<dbReference type="InterPro" id="IPR027843">
    <property type="entry name" value="DUF4440"/>
</dbReference>
<keyword evidence="3" id="KW-1185">Reference proteome</keyword>
<dbReference type="AlphaFoldDB" id="A0A259TZZ9"/>
<sequence>MTLPETPEALPHAFAAAWNARDPDALADLFDADAEFVNVVGLWWHDREAIRRAHAYGLEVLFPDSTLRVTRTTVKPLAPGVAVVHARMRLDGQTAVGSVEAPGVRHTVFSFVVREVAPEASGAGGWRAASAHNTDVVPGMETHVRSASGHLRGADYRSGRVAE</sequence>
<protein>
    <recommendedName>
        <fullName evidence="1">DUF4440 domain-containing protein</fullName>
    </recommendedName>
</protein>
<proteinExistence type="predicted"/>
<name>A0A259TZZ9_9BACT</name>
<dbReference type="NCBIfam" id="TIGR02246">
    <property type="entry name" value="SgcJ/EcaC family oxidoreductase"/>
    <property type="match status" value="1"/>
</dbReference>
<dbReference type="Proteomes" id="UP000216446">
    <property type="component" value="Unassembled WGS sequence"/>
</dbReference>
<evidence type="ECO:0000313" key="2">
    <source>
        <dbReference type="EMBL" id="OZC03329.1"/>
    </source>
</evidence>